<evidence type="ECO:0000256" key="3">
    <source>
        <dbReference type="PROSITE-ProRule" id="PRU00284"/>
    </source>
</evidence>
<keyword evidence="8" id="KW-1185">Reference proteome</keyword>
<feature type="domain" description="HAMP" evidence="6">
    <location>
        <begin position="302"/>
        <end position="354"/>
    </location>
</feature>
<dbReference type="Proteomes" id="UP000283458">
    <property type="component" value="Unassembled WGS sequence"/>
</dbReference>
<dbReference type="PANTHER" id="PTHR43531:SF11">
    <property type="entry name" value="METHYL-ACCEPTING CHEMOTAXIS PROTEIN 3"/>
    <property type="match status" value="1"/>
</dbReference>
<dbReference type="GO" id="GO:0005886">
    <property type="term" value="C:plasma membrane"/>
    <property type="evidence" value="ECO:0007669"/>
    <property type="project" value="TreeGrafter"/>
</dbReference>
<evidence type="ECO:0000259" key="6">
    <source>
        <dbReference type="PROSITE" id="PS50885"/>
    </source>
</evidence>
<feature type="transmembrane region" description="Helical" evidence="4">
    <location>
        <begin position="12"/>
        <end position="30"/>
    </location>
</feature>
<evidence type="ECO:0000259" key="5">
    <source>
        <dbReference type="PROSITE" id="PS50111"/>
    </source>
</evidence>
<comment type="similarity">
    <text evidence="2">Belongs to the methyl-accepting chemotaxis (MCP) protein family.</text>
</comment>
<dbReference type="InterPro" id="IPR051310">
    <property type="entry name" value="MCP_chemotaxis"/>
</dbReference>
<dbReference type="SUPFAM" id="SSF58104">
    <property type="entry name" value="Methyl-accepting chemotaxis protein (MCP) signaling domain"/>
    <property type="match status" value="1"/>
</dbReference>
<keyword evidence="4" id="KW-0812">Transmembrane</keyword>
<gene>
    <name evidence="7" type="ORF">D3877_24355</name>
</gene>
<dbReference type="Pfam" id="PF12729">
    <property type="entry name" value="4HB_MCP_1"/>
    <property type="match status" value="1"/>
</dbReference>
<protein>
    <submittedName>
        <fullName evidence="7">Methyl-accepting chemotaxis protein</fullName>
    </submittedName>
</protein>
<evidence type="ECO:0000313" key="7">
    <source>
        <dbReference type="EMBL" id="RJF78246.1"/>
    </source>
</evidence>
<dbReference type="GO" id="GO:0006935">
    <property type="term" value="P:chemotaxis"/>
    <property type="evidence" value="ECO:0007669"/>
    <property type="project" value="UniProtKB-KW"/>
</dbReference>
<dbReference type="PROSITE" id="PS50885">
    <property type="entry name" value="HAMP"/>
    <property type="match status" value="2"/>
</dbReference>
<keyword evidence="4" id="KW-1133">Transmembrane helix</keyword>
<dbReference type="SUPFAM" id="SSF158472">
    <property type="entry name" value="HAMP domain-like"/>
    <property type="match status" value="1"/>
</dbReference>
<dbReference type="InterPro" id="IPR024478">
    <property type="entry name" value="HlyB_4HB_MCP"/>
</dbReference>
<keyword evidence="1" id="KW-0145">Chemotaxis</keyword>
<dbReference type="PROSITE" id="PS50111">
    <property type="entry name" value="CHEMOTAXIS_TRANSDUC_2"/>
    <property type="match status" value="1"/>
</dbReference>
<evidence type="ECO:0000256" key="2">
    <source>
        <dbReference type="ARBA" id="ARBA00029447"/>
    </source>
</evidence>
<evidence type="ECO:0000256" key="1">
    <source>
        <dbReference type="ARBA" id="ARBA00022500"/>
    </source>
</evidence>
<dbReference type="PANTHER" id="PTHR43531">
    <property type="entry name" value="PROTEIN ICFG"/>
    <property type="match status" value="1"/>
</dbReference>
<dbReference type="GO" id="GO:0004888">
    <property type="term" value="F:transmembrane signaling receptor activity"/>
    <property type="evidence" value="ECO:0007669"/>
    <property type="project" value="TreeGrafter"/>
</dbReference>
<feature type="domain" description="Methyl-accepting transducer" evidence="5">
    <location>
        <begin position="404"/>
        <end position="633"/>
    </location>
</feature>
<proteinExistence type="inferred from homology"/>
<sequence>MVKNLKIGVRLSLLVAILCAFMLAVGFIGLRGMQAGDAALDTVYNDRVVPLRDLKIIADMYAVNVVDTAHKARNGNLTHAEAKKNIDIATTTIRQKWHDYLATYLVEEEKALTVQAEPLMTVADRAISRLRMILENGNAEALATFTVDSLYPAIDPVSDVFSSLVNVQIKVAKDTYDANQVLYDASRTRMIALIVGALVLGVGIGIATIRSITGPLAYASGLIASMAEGKLDIEVTDDGRRDEAGRMIRATAQIAATLKGVSVDLREMIDAAKAGALSTRTDPTRHRGEFAAQAQGVNDLVDILTAPLFEVAAVMAKLASGDVRGRITGAYDGDLRALKGNVNRSLDALVALLDEISGFAAAMAERDITVTIDGSYQGDFAAIKANLNKAVEQFGSVVREVAESTQQVAHSAGETSAAALDVSRQAADQMNTLTDVSSAIEQMVAAVGEIAQSAERGSALARSAAATAEEGQAKLGNLATAVDQIAASNARISQISGLIASIAEKTYVLAVNAGLEAVRAGDQGRGFGLIAHQVTKLAEDVAQATRDIRELLEATGHSVQTGVTAAQEARGSIRRIVEASQENGATAQAIAAAIDEQNATAQVLKDRVISLTMVGQSTAGAAEEISATMSSLTDMAQRLKGEIDRLKVA</sequence>
<accession>A0A418VPR9</accession>
<reference evidence="7 8" key="1">
    <citation type="submission" date="2018-09" db="EMBL/GenBank/DDBJ databases">
        <authorList>
            <person name="Zhu H."/>
        </authorList>
    </citation>
    <scope>NUCLEOTIDE SEQUENCE [LARGE SCALE GENOMIC DNA]</scope>
    <source>
        <strain evidence="7 8">K2W22B-5</strain>
    </source>
</reference>
<organism evidence="7 8">
    <name type="scientific">Azospirillum cavernae</name>
    <dbReference type="NCBI Taxonomy" id="2320860"/>
    <lineage>
        <taxon>Bacteria</taxon>
        <taxon>Pseudomonadati</taxon>
        <taxon>Pseudomonadota</taxon>
        <taxon>Alphaproteobacteria</taxon>
        <taxon>Rhodospirillales</taxon>
        <taxon>Azospirillaceae</taxon>
        <taxon>Azospirillum</taxon>
    </lineage>
</organism>
<name>A0A418VPR9_9PROT</name>
<dbReference type="Pfam" id="PF00015">
    <property type="entry name" value="MCPsignal"/>
    <property type="match status" value="1"/>
</dbReference>
<keyword evidence="3" id="KW-0807">Transducer</keyword>
<evidence type="ECO:0000256" key="4">
    <source>
        <dbReference type="SAM" id="Phobius"/>
    </source>
</evidence>
<dbReference type="SMART" id="SM00283">
    <property type="entry name" value="MA"/>
    <property type="match status" value="1"/>
</dbReference>
<dbReference type="EMBL" id="QYUL01000004">
    <property type="protein sequence ID" value="RJF78246.1"/>
    <property type="molecule type" value="Genomic_DNA"/>
</dbReference>
<dbReference type="InterPro" id="IPR003660">
    <property type="entry name" value="HAMP_dom"/>
</dbReference>
<dbReference type="OrthoDB" id="5292010at2"/>
<feature type="domain" description="HAMP" evidence="6">
    <location>
        <begin position="210"/>
        <end position="263"/>
    </location>
</feature>
<dbReference type="GO" id="GO:0007165">
    <property type="term" value="P:signal transduction"/>
    <property type="evidence" value="ECO:0007669"/>
    <property type="project" value="UniProtKB-KW"/>
</dbReference>
<evidence type="ECO:0000313" key="8">
    <source>
        <dbReference type="Proteomes" id="UP000283458"/>
    </source>
</evidence>
<comment type="caution">
    <text evidence="7">The sequence shown here is derived from an EMBL/GenBank/DDBJ whole genome shotgun (WGS) entry which is preliminary data.</text>
</comment>
<dbReference type="Gene3D" id="1.10.287.950">
    <property type="entry name" value="Methyl-accepting chemotaxis protein"/>
    <property type="match status" value="1"/>
</dbReference>
<dbReference type="InterPro" id="IPR004089">
    <property type="entry name" value="MCPsignal_dom"/>
</dbReference>
<dbReference type="RefSeq" id="WP_119833387.1">
    <property type="nucleotide sequence ID" value="NZ_QYUL01000004.1"/>
</dbReference>
<dbReference type="SMART" id="SM00304">
    <property type="entry name" value="HAMP"/>
    <property type="match status" value="3"/>
</dbReference>
<dbReference type="Pfam" id="PF18947">
    <property type="entry name" value="HAMP_2"/>
    <property type="match status" value="1"/>
</dbReference>
<dbReference type="Gene3D" id="1.20.120.1530">
    <property type="match status" value="1"/>
</dbReference>
<dbReference type="AlphaFoldDB" id="A0A418VPR9"/>
<keyword evidence="4" id="KW-0472">Membrane</keyword>
<dbReference type="Pfam" id="PF00672">
    <property type="entry name" value="HAMP"/>
    <property type="match status" value="1"/>
</dbReference>